<name>A0A5C6BBW0_9BACT</name>
<dbReference type="RefSeq" id="WP_146409964.1">
    <property type="nucleotide sequence ID" value="NZ_SJPU01000009.1"/>
</dbReference>
<reference evidence="1 2" key="1">
    <citation type="journal article" date="2020" name="Antonie Van Leeuwenhoek">
        <title>Rhodopirellula heiligendammensis sp. nov., Rhodopirellula pilleata sp. nov., and Rhodopirellula solitaria sp. nov. isolated from natural or artificial marine surfaces in Northern Germany and California, USA, and emended description of the genus Rhodopirellula.</title>
        <authorList>
            <person name="Kallscheuer N."/>
            <person name="Wiegand S."/>
            <person name="Jogler M."/>
            <person name="Boedeker C."/>
            <person name="Peeters S.H."/>
            <person name="Rast P."/>
            <person name="Heuer A."/>
            <person name="Jetten M.S.M."/>
            <person name="Rohde M."/>
            <person name="Jogler C."/>
        </authorList>
    </citation>
    <scope>NUCLEOTIDE SEQUENCE [LARGE SCALE GENOMIC DNA]</scope>
    <source>
        <strain evidence="1 2">Poly21</strain>
    </source>
</reference>
<accession>A0A5C6BBW0</accession>
<dbReference type="AlphaFoldDB" id="A0A5C6BBW0"/>
<comment type="caution">
    <text evidence="1">The sequence shown here is derived from an EMBL/GenBank/DDBJ whole genome shotgun (WGS) entry which is preliminary data.</text>
</comment>
<gene>
    <name evidence="1" type="ORF">Poly21_55400</name>
</gene>
<keyword evidence="2" id="KW-1185">Reference proteome</keyword>
<proteinExistence type="predicted"/>
<evidence type="ECO:0000313" key="2">
    <source>
        <dbReference type="Proteomes" id="UP000319908"/>
    </source>
</evidence>
<dbReference type="EMBL" id="SJPU01000009">
    <property type="protein sequence ID" value="TWU09735.1"/>
    <property type="molecule type" value="Genomic_DNA"/>
</dbReference>
<organism evidence="1 2">
    <name type="scientific">Allorhodopirellula heiligendammensis</name>
    <dbReference type="NCBI Taxonomy" id="2714739"/>
    <lineage>
        <taxon>Bacteria</taxon>
        <taxon>Pseudomonadati</taxon>
        <taxon>Planctomycetota</taxon>
        <taxon>Planctomycetia</taxon>
        <taxon>Pirellulales</taxon>
        <taxon>Pirellulaceae</taxon>
        <taxon>Allorhodopirellula</taxon>
    </lineage>
</organism>
<protein>
    <submittedName>
        <fullName evidence="1">Uncharacterized protein</fullName>
    </submittedName>
</protein>
<evidence type="ECO:0000313" key="1">
    <source>
        <dbReference type="EMBL" id="TWU09735.1"/>
    </source>
</evidence>
<sequence length="61" mass="6709">MSAEAEAEVEVEVEVEVELGLDVVPTIDGTEIMNTRDVKAIVVVTVPPDASIREPTHQFRF</sequence>
<dbReference type="Proteomes" id="UP000319908">
    <property type="component" value="Unassembled WGS sequence"/>
</dbReference>